<sequence length="52" mass="5683">SSSFKVSFKLPIPTSNMNGYRKALLVTKDTQTYGVVPHDSVCLVILSIPESL</sequence>
<evidence type="ECO:0000313" key="2">
    <source>
        <dbReference type="Proteomes" id="UP000824469"/>
    </source>
</evidence>
<dbReference type="EMBL" id="JAHRHJ020000009">
    <property type="protein sequence ID" value="KAH9301860.1"/>
    <property type="molecule type" value="Genomic_DNA"/>
</dbReference>
<gene>
    <name evidence="1" type="ORF">KI387_013443</name>
</gene>
<dbReference type="AlphaFoldDB" id="A0AA38CJK7"/>
<feature type="non-terminal residue" evidence="1">
    <location>
        <position position="52"/>
    </location>
</feature>
<proteinExistence type="predicted"/>
<comment type="caution">
    <text evidence="1">The sequence shown here is derived from an EMBL/GenBank/DDBJ whole genome shotgun (WGS) entry which is preliminary data.</text>
</comment>
<name>A0AA38CJK7_TAXCH</name>
<keyword evidence="2" id="KW-1185">Reference proteome</keyword>
<organism evidence="1 2">
    <name type="scientific">Taxus chinensis</name>
    <name type="common">Chinese yew</name>
    <name type="synonym">Taxus wallichiana var. chinensis</name>
    <dbReference type="NCBI Taxonomy" id="29808"/>
    <lineage>
        <taxon>Eukaryota</taxon>
        <taxon>Viridiplantae</taxon>
        <taxon>Streptophyta</taxon>
        <taxon>Embryophyta</taxon>
        <taxon>Tracheophyta</taxon>
        <taxon>Spermatophyta</taxon>
        <taxon>Pinopsida</taxon>
        <taxon>Pinidae</taxon>
        <taxon>Conifers II</taxon>
        <taxon>Cupressales</taxon>
        <taxon>Taxaceae</taxon>
        <taxon>Taxus</taxon>
    </lineage>
</organism>
<evidence type="ECO:0000313" key="1">
    <source>
        <dbReference type="EMBL" id="KAH9301860.1"/>
    </source>
</evidence>
<reference evidence="1 2" key="1">
    <citation type="journal article" date="2021" name="Nat. Plants">
        <title>The Taxus genome provides insights into paclitaxel biosynthesis.</title>
        <authorList>
            <person name="Xiong X."/>
            <person name="Gou J."/>
            <person name="Liao Q."/>
            <person name="Li Y."/>
            <person name="Zhou Q."/>
            <person name="Bi G."/>
            <person name="Li C."/>
            <person name="Du R."/>
            <person name="Wang X."/>
            <person name="Sun T."/>
            <person name="Guo L."/>
            <person name="Liang H."/>
            <person name="Lu P."/>
            <person name="Wu Y."/>
            <person name="Zhang Z."/>
            <person name="Ro D.K."/>
            <person name="Shang Y."/>
            <person name="Huang S."/>
            <person name="Yan J."/>
        </authorList>
    </citation>
    <scope>NUCLEOTIDE SEQUENCE [LARGE SCALE GENOMIC DNA]</scope>
    <source>
        <strain evidence="1">Ta-2019</strain>
    </source>
</reference>
<feature type="non-terminal residue" evidence="1">
    <location>
        <position position="1"/>
    </location>
</feature>
<dbReference type="Proteomes" id="UP000824469">
    <property type="component" value="Unassembled WGS sequence"/>
</dbReference>
<protein>
    <submittedName>
        <fullName evidence="1">Uncharacterized protein</fullName>
    </submittedName>
</protein>
<accession>A0AA38CJK7</accession>